<dbReference type="PROSITE" id="PS01162">
    <property type="entry name" value="QOR_ZETA_CRYSTAL"/>
    <property type="match status" value="1"/>
</dbReference>
<dbReference type="InterPro" id="IPR002364">
    <property type="entry name" value="Quin_OxRdtase/zeta-crystal_CS"/>
</dbReference>
<dbReference type="Pfam" id="PF00107">
    <property type="entry name" value="ADH_zinc_N"/>
    <property type="match status" value="1"/>
</dbReference>
<dbReference type="PROSITE" id="PS00061">
    <property type="entry name" value="ADH_SHORT"/>
    <property type="match status" value="1"/>
</dbReference>
<dbReference type="Gene3D" id="3.40.50.720">
    <property type="entry name" value="NAD(P)-binding Rossmann-like Domain"/>
    <property type="match status" value="2"/>
</dbReference>
<dbReference type="InterPro" id="IPR013154">
    <property type="entry name" value="ADH-like_N"/>
</dbReference>
<keyword evidence="5" id="KW-1185">Reference proteome</keyword>
<dbReference type="PANTHER" id="PTHR43677">
    <property type="entry name" value="SHORT-CHAIN DEHYDROGENASE/REDUCTASE"/>
    <property type="match status" value="1"/>
</dbReference>
<dbReference type="Proteomes" id="UP000036987">
    <property type="component" value="Unassembled WGS sequence"/>
</dbReference>
<dbReference type="Pfam" id="PF08240">
    <property type="entry name" value="ADH_N"/>
    <property type="match status" value="1"/>
</dbReference>
<dbReference type="InterPro" id="IPR002347">
    <property type="entry name" value="SDR_fam"/>
</dbReference>
<comment type="caution">
    <text evidence="4">The sequence shown here is derived from an EMBL/GenBank/DDBJ whole genome shotgun (WGS) entry which is preliminary data.</text>
</comment>
<feature type="domain" description="Enoyl reductase (ER)" evidence="3">
    <location>
        <begin position="308"/>
        <end position="621"/>
    </location>
</feature>
<dbReference type="PRINTS" id="PR00081">
    <property type="entry name" value="GDHRDH"/>
</dbReference>
<dbReference type="PANTHER" id="PTHR43677:SF3">
    <property type="entry name" value="PROSTAGLANDIN REDUCTASE 3"/>
    <property type="match status" value="1"/>
</dbReference>
<dbReference type="GO" id="GO:0008270">
    <property type="term" value="F:zinc ion binding"/>
    <property type="evidence" value="ECO:0007669"/>
    <property type="project" value="InterPro"/>
</dbReference>
<dbReference type="SUPFAM" id="SSF50129">
    <property type="entry name" value="GroES-like"/>
    <property type="match status" value="1"/>
</dbReference>
<dbReference type="SUPFAM" id="SSF51735">
    <property type="entry name" value="NAD(P)-binding Rossmann-fold domains"/>
    <property type="match status" value="2"/>
</dbReference>
<protein>
    <submittedName>
        <fullName evidence="4">Putative Alcohol dehydrogenase</fullName>
    </submittedName>
</protein>
<evidence type="ECO:0000313" key="4">
    <source>
        <dbReference type="EMBL" id="KMZ59258.1"/>
    </source>
</evidence>
<dbReference type="InterPro" id="IPR051397">
    <property type="entry name" value="Zn-ADH-like_protein"/>
</dbReference>
<dbReference type="InterPro" id="IPR020843">
    <property type="entry name" value="ER"/>
</dbReference>
<dbReference type="OrthoDB" id="48317at2759"/>
<dbReference type="EMBL" id="LFYR01001803">
    <property type="protein sequence ID" value="KMZ59258.1"/>
    <property type="molecule type" value="Genomic_DNA"/>
</dbReference>
<comment type="subunit">
    <text evidence="1">Homodimer.</text>
</comment>
<dbReference type="InterPro" id="IPR011032">
    <property type="entry name" value="GroES-like_sf"/>
</dbReference>
<sequence>MDLKPGLSALVTGGASGIGKAVALALSEKGLFVTIVDFSEQRRNQLLNLLEKNIQKFYPDQKHPPAMFIKCDVTNEVEIASAFEKHVVMYKGLDICINCAGTSSHLPFHAIATAGIKSWKHVLDINLNAVINCTALAIQAMNASKKPGVIINFASAAGLYPFYSDAIYSASKGGVVMFTRSLAPYKRKGIRINVLCPEFVQTEMGSKMDRKFVDLVGGFLPMEMVIAGVFELINDESKAGCCLWISNRRGMEYWPTPIEQRKYLVNQLKPRTGHVYDPNSKIELPHSFEKVVVHTISHNFRSATKIIRVPLSLPIKPDYVLVKNLYIGVNASDVNFSSGRYFSGNRKEIASKLPFDIGFEGVGLVASVGDSVHNLKVGSSVAFLSYNSYSEFLMVPSKNIIPIAKPEPEVVAMLTSGLTASISLERSGRMGSGEVVLVTAAAGGTGQFAVQLSKLAGNKVIATCGGEKKAALLKSLGADRVIDYRKENVKEVLKKEYPKGVDVIYESVGGDMFKLCIDALAIYGHLILIGMMSQYQGEHGWMPLNYTGLCEKLLNKSQTVAGFLLNQYGHLWKQHLDKLINLVSKGKLKVALDPRKFIGVGSIADAVEYLHSGKSIGKVIVCMDPTFSQPSSNL</sequence>
<dbReference type="GO" id="GO:0016491">
    <property type="term" value="F:oxidoreductase activity"/>
    <property type="evidence" value="ECO:0000318"/>
    <property type="project" value="GO_Central"/>
</dbReference>
<proteinExistence type="predicted"/>
<dbReference type="STRING" id="29655.A0A0K9NRN2"/>
<name>A0A0K9NRN2_ZOSMR</name>
<dbReference type="AlphaFoldDB" id="A0A0K9NRN2"/>
<gene>
    <name evidence="4" type="ORF">ZOSMA_6G01930</name>
</gene>
<dbReference type="FunFam" id="3.40.50.720:FF:000121">
    <property type="entry name" value="Prostaglandin reductase 2"/>
    <property type="match status" value="1"/>
</dbReference>
<accession>A0A0K9NRN2</accession>
<dbReference type="PRINTS" id="PR00080">
    <property type="entry name" value="SDRFAMILY"/>
</dbReference>
<reference evidence="5" key="1">
    <citation type="journal article" date="2016" name="Nature">
        <title>The genome of the seagrass Zostera marina reveals angiosperm adaptation to the sea.</title>
        <authorList>
            <person name="Olsen J.L."/>
            <person name="Rouze P."/>
            <person name="Verhelst B."/>
            <person name="Lin Y.-C."/>
            <person name="Bayer T."/>
            <person name="Collen J."/>
            <person name="Dattolo E."/>
            <person name="De Paoli E."/>
            <person name="Dittami S."/>
            <person name="Maumus F."/>
            <person name="Michel G."/>
            <person name="Kersting A."/>
            <person name="Lauritano C."/>
            <person name="Lohaus R."/>
            <person name="Toepel M."/>
            <person name="Tonon T."/>
            <person name="Vanneste K."/>
            <person name="Amirebrahimi M."/>
            <person name="Brakel J."/>
            <person name="Bostroem C."/>
            <person name="Chovatia M."/>
            <person name="Grimwood J."/>
            <person name="Jenkins J.W."/>
            <person name="Jueterbock A."/>
            <person name="Mraz A."/>
            <person name="Stam W.T."/>
            <person name="Tice H."/>
            <person name="Bornberg-Bauer E."/>
            <person name="Green P.J."/>
            <person name="Pearson G.A."/>
            <person name="Procaccini G."/>
            <person name="Duarte C.M."/>
            <person name="Schmutz J."/>
            <person name="Reusch T.B.H."/>
            <person name="Van de Peer Y."/>
        </authorList>
    </citation>
    <scope>NUCLEOTIDE SEQUENCE [LARGE SCALE GENOMIC DNA]</scope>
    <source>
        <strain evidence="5">cv. Finnish</strain>
    </source>
</reference>
<evidence type="ECO:0000256" key="1">
    <source>
        <dbReference type="ARBA" id="ARBA00011738"/>
    </source>
</evidence>
<dbReference type="InterPro" id="IPR036291">
    <property type="entry name" value="NAD(P)-bd_dom_sf"/>
</dbReference>
<dbReference type="CDD" id="cd08250">
    <property type="entry name" value="Mgc45594_like"/>
    <property type="match status" value="1"/>
</dbReference>
<organism evidence="4 5">
    <name type="scientific">Zostera marina</name>
    <name type="common">Eelgrass</name>
    <dbReference type="NCBI Taxonomy" id="29655"/>
    <lineage>
        <taxon>Eukaryota</taxon>
        <taxon>Viridiplantae</taxon>
        <taxon>Streptophyta</taxon>
        <taxon>Embryophyta</taxon>
        <taxon>Tracheophyta</taxon>
        <taxon>Spermatophyta</taxon>
        <taxon>Magnoliopsida</taxon>
        <taxon>Liliopsida</taxon>
        <taxon>Zosteraceae</taxon>
        <taxon>Zostera</taxon>
    </lineage>
</organism>
<dbReference type="SMART" id="SM00829">
    <property type="entry name" value="PKS_ER"/>
    <property type="match status" value="1"/>
</dbReference>
<dbReference type="InterPro" id="IPR020904">
    <property type="entry name" value="Sc_DH/Rdtase_CS"/>
</dbReference>
<keyword evidence="2" id="KW-0560">Oxidoreductase</keyword>
<evidence type="ECO:0000259" key="3">
    <source>
        <dbReference type="SMART" id="SM00829"/>
    </source>
</evidence>
<dbReference type="Gene3D" id="3.90.180.10">
    <property type="entry name" value="Medium-chain alcohol dehydrogenases, catalytic domain"/>
    <property type="match status" value="1"/>
</dbReference>
<dbReference type="OMA" id="GKHVDTY"/>
<evidence type="ECO:0000256" key="2">
    <source>
        <dbReference type="ARBA" id="ARBA00023002"/>
    </source>
</evidence>
<dbReference type="Pfam" id="PF00106">
    <property type="entry name" value="adh_short"/>
    <property type="match status" value="1"/>
</dbReference>
<evidence type="ECO:0000313" key="5">
    <source>
        <dbReference type="Proteomes" id="UP000036987"/>
    </source>
</evidence>
<dbReference type="InterPro" id="IPR013149">
    <property type="entry name" value="ADH-like_C"/>
</dbReference>